<organism evidence="2 3">
    <name type="scientific">Paenibacillus thermoaerophilus</name>
    <dbReference type="NCBI Taxonomy" id="1215385"/>
    <lineage>
        <taxon>Bacteria</taxon>
        <taxon>Bacillati</taxon>
        <taxon>Bacillota</taxon>
        <taxon>Bacilli</taxon>
        <taxon>Bacillales</taxon>
        <taxon>Paenibacillaceae</taxon>
        <taxon>Paenibacillus</taxon>
    </lineage>
</organism>
<proteinExistence type="predicted"/>
<dbReference type="SUPFAM" id="SSF55729">
    <property type="entry name" value="Acyl-CoA N-acyltransferases (Nat)"/>
    <property type="match status" value="1"/>
</dbReference>
<dbReference type="PANTHER" id="PTHR43415:SF3">
    <property type="entry name" value="GNAT-FAMILY ACETYLTRANSFERASE"/>
    <property type="match status" value="1"/>
</dbReference>
<keyword evidence="3" id="KW-1185">Reference proteome</keyword>
<gene>
    <name evidence="2" type="ORF">ACFQWB_04250</name>
</gene>
<dbReference type="Proteomes" id="UP001596528">
    <property type="component" value="Unassembled WGS sequence"/>
</dbReference>
<keyword evidence="2" id="KW-0012">Acyltransferase</keyword>
<dbReference type="InterPro" id="IPR016181">
    <property type="entry name" value="Acyl_CoA_acyltransferase"/>
</dbReference>
<sequence length="170" mass="19699">MLHNYYIRDNVITLRPLTADDIELIRVWRNQDHIRKSFVYQETISKEQQQKWFEKYSTLPNDLMFIIELNSSKTPVGCAALYNLNIEDAVAEFGRLLIGESIARGRGIGLNATKLLCNFGFEELNLMSIQLEVLESNLIAYNLYSKVGFIRNGNIIKNNLNLIQMILKRK</sequence>
<dbReference type="PROSITE" id="PS51186">
    <property type="entry name" value="GNAT"/>
    <property type="match status" value="1"/>
</dbReference>
<dbReference type="EMBL" id="JBHTGQ010000010">
    <property type="protein sequence ID" value="MFC7749157.1"/>
    <property type="molecule type" value="Genomic_DNA"/>
</dbReference>
<dbReference type="GO" id="GO:0016746">
    <property type="term" value="F:acyltransferase activity"/>
    <property type="evidence" value="ECO:0007669"/>
    <property type="project" value="UniProtKB-KW"/>
</dbReference>
<evidence type="ECO:0000313" key="2">
    <source>
        <dbReference type="EMBL" id="MFC7749157.1"/>
    </source>
</evidence>
<feature type="domain" description="N-acetyltransferase" evidence="1">
    <location>
        <begin position="12"/>
        <end position="170"/>
    </location>
</feature>
<dbReference type="EC" id="2.3.-.-" evidence="2"/>
<dbReference type="Pfam" id="PF13302">
    <property type="entry name" value="Acetyltransf_3"/>
    <property type="match status" value="1"/>
</dbReference>
<accession>A0ABW2UZ26</accession>
<name>A0ABW2UZ26_9BACL</name>
<dbReference type="RefSeq" id="WP_138788929.1">
    <property type="nucleotide sequence ID" value="NZ_JBHTGQ010000010.1"/>
</dbReference>
<evidence type="ECO:0000259" key="1">
    <source>
        <dbReference type="PROSITE" id="PS51186"/>
    </source>
</evidence>
<dbReference type="InterPro" id="IPR000182">
    <property type="entry name" value="GNAT_dom"/>
</dbReference>
<dbReference type="Gene3D" id="3.40.630.30">
    <property type="match status" value="1"/>
</dbReference>
<comment type="caution">
    <text evidence="2">The sequence shown here is derived from an EMBL/GenBank/DDBJ whole genome shotgun (WGS) entry which is preliminary data.</text>
</comment>
<evidence type="ECO:0000313" key="3">
    <source>
        <dbReference type="Proteomes" id="UP001596528"/>
    </source>
</evidence>
<protein>
    <submittedName>
        <fullName evidence="2">GNAT family N-acetyltransferase</fullName>
        <ecNumber evidence="2">2.3.-.-</ecNumber>
    </submittedName>
</protein>
<reference evidence="3" key="1">
    <citation type="journal article" date="2019" name="Int. J. Syst. Evol. Microbiol.">
        <title>The Global Catalogue of Microorganisms (GCM) 10K type strain sequencing project: providing services to taxonomists for standard genome sequencing and annotation.</title>
        <authorList>
            <consortium name="The Broad Institute Genomics Platform"/>
            <consortium name="The Broad Institute Genome Sequencing Center for Infectious Disease"/>
            <person name="Wu L."/>
            <person name="Ma J."/>
        </authorList>
    </citation>
    <scope>NUCLEOTIDE SEQUENCE [LARGE SCALE GENOMIC DNA]</scope>
    <source>
        <strain evidence="3">JCM 18657</strain>
    </source>
</reference>
<keyword evidence="2" id="KW-0808">Transferase</keyword>
<dbReference type="PANTHER" id="PTHR43415">
    <property type="entry name" value="SPERMIDINE N(1)-ACETYLTRANSFERASE"/>
    <property type="match status" value="1"/>
</dbReference>